<sequence length="270" mass="29861">MKQLVVVVLSLSGFVALALAMPKHARQLGLECSERAQRVLKLAGWGLLVLALAVGIGFWGISSGQVHLLGWLTIVGVLLAWGMSRWEARRQVSTGKASTPKRRRPETEPAEPQRSRGRQVVMALLLVASPAVFAAWMLQYPVNPLLGSDAVRGQIGDWTFTLAEANPDVPKLAAMDVPVKSYQVRFCDGCQLQMRQVYLRLQKPRSMRTVGTQLRGRRTMGAELAFPPTAKADDEFWLTVEGKDGKVYQAQVPLAQVSPNTANWFNNREE</sequence>
<dbReference type="EMBL" id="JAWIIJ010000007">
    <property type="protein sequence ID" value="MDV2079322.1"/>
    <property type="molecule type" value="Genomic_DNA"/>
</dbReference>
<dbReference type="InterPro" id="IPR021762">
    <property type="entry name" value="DUF3325"/>
</dbReference>
<gene>
    <name evidence="3" type="ORF">RYS15_11530</name>
</gene>
<evidence type="ECO:0000256" key="2">
    <source>
        <dbReference type="SAM" id="Phobius"/>
    </source>
</evidence>
<dbReference type="Pfam" id="PF11804">
    <property type="entry name" value="DUF3325"/>
    <property type="match status" value="1"/>
</dbReference>
<evidence type="ECO:0000313" key="4">
    <source>
        <dbReference type="Proteomes" id="UP001269819"/>
    </source>
</evidence>
<accession>A0ABU3VZE0</accession>
<proteinExistence type="predicted"/>
<feature type="region of interest" description="Disordered" evidence="1">
    <location>
        <begin position="92"/>
        <end position="115"/>
    </location>
</feature>
<feature type="transmembrane region" description="Helical" evidence="2">
    <location>
        <begin position="42"/>
        <end position="62"/>
    </location>
</feature>
<organism evidence="3 4">
    <name type="scientific">Marinobacter xestospongiae</name>
    <dbReference type="NCBI Taxonomy" id="994319"/>
    <lineage>
        <taxon>Bacteria</taxon>
        <taxon>Pseudomonadati</taxon>
        <taxon>Pseudomonadota</taxon>
        <taxon>Gammaproteobacteria</taxon>
        <taxon>Pseudomonadales</taxon>
        <taxon>Marinobacteraceae</taxon>
        <taxon>Marinobacter</taxon>
    </lineage>
</organism>
<name>A0ABU3VZE0_9GAMM</name>
<dbReference type="Proteomes" id="UP001269819">
    <property type="component" value="Unassembled WGS sequence"/>
</dbReference>
<keyword evidence="2" id="KW-1133">Transmembrane helix</keyword>
<evidence type="ECO:0000256" key="1">
    <source>
        <dbReference type="SAM" id="MobiDB-lite"/>
    </source>
</evidence>
<feature type="transmembrane region" description="Helical" evidence="2">
    <location>
        <begin position="68"/>
        <end position="86"/>
    </location>
</feature>
<reference evidence="3 4" key="1">
    <citation type="submission" date="2023-10" db="EMBL/GenBank/DDBJ databases">
        <title>Characteristics and mechanism of a salt-tolerant marine origin heterotrophic nitrifying- aerobic denitrifying bacteria Marinobacter xestospongiae HN1.</title>
        <authorList>
            <person name="Qi R."/>
        </authorList>
    </citation>
    <scope>NUCLEOTIDE SEQUENCE [LARGE SCALE GENOMIC DNA]</scope>
    <source>
        <strain evidence="3 4">HN1</strain>
    </source>
</reference>
<feature type="compositionally biased region" description="Basic and acidic residues" evidence="1">
    <location>
        <begin position="105"/>
        <end position="114"/>
    </location>
</feature>
<keyword evidence="2" id="KW-0812">Transmembrane</keyword>
<dbReference type="RefSeq" id="WP_316973904.1">
    <property type="nucleotide sequence ID" value="NZ_JAWIIJ010000007.1"/>
</dbReference>
<keyword evidence="2" id="KW-0472">Membrane</keyword>
<comment type="caution">
    <text evidence="3">The sequence shown here is derived from an EMBL/GenBank/DDBJ whole genome shotgun (WGS) entry which is preliminary data.</text>
</comment>
<feature type="transmembrane region" description="Helical" evidence="2">
    <location>
        <begin position="6"/>
        <end position="22"/>
    </location>
</feature>
<protein>
    <submittedName>
        <fullName evidence="3">DUF3325 domain-containing protein</fullName>
    </submittedName>
</protein>
<keyword evidence="4" id="KW-1185">Reference proteome</keyword>
<feature type="transmembrane region" description="Helical" evidence="2">
    <location>
        <begin position="120"/>
        <end position="138"/>
    </location>
</feature>
<evidence type="ECO:0000313" key="3">
    <source>
        <dbReference type="EMBL" id="MDV2079322.1"/>
    </source>
</evidence>